<dbReference type="CDD" id="cd17808">
    <property type="entry name" value="HipA_Ec_like"/>
    <property type="match status" value="1"/>
</dbReference>
<evidence type="ECO:0000256" key="3">
    <source>
        <dbReference type="ARBA" id="ARBA00022777"/>
    </source>
</evidence>
<organism evidence="6 7">
    <name type="scientific">Cupriavidus necator</name>
    <name type="common">Alcaligenes eutrophus</name>
    <name type="synonym">Ralstonia eutropha</name>
    <dbReference type="NCBI Taxonomy" id="106590"/>
    <lineage>
        <taxon>Bacteria</taxon>
        <taxon>Pseudomonadati</taxon>
        <taxon>Pseudomonadota</taxon>
        <taxon>Betaproteobacteria</taxon>
        <taxon>Burkholderiales</taxon>
        <taxon>Burkholderiaceae</taxon>
        <taxon>Cupriavidus</taxon>
    </lineage>
</organism>
<evidence type="ECO:0000256" key="1">
    <source>
        <dbReference type="ARBA" id="ARBA00010164"/>
    </source>
</evidence>
<comment type="similarity">
    <text evidence="1">Belongs to the HipA Ser/Thr kinase family.</text>
</comment>
<protein>
    <submittedName>
        <fullName evidence="6">Type II toxin-antitoxin system HipA family toxin</fullName>
    </submittedName>
</protein>
<dbReference type="GO" id="GO:0005829">
    <property type="term" value="C:cytosol"/>
    <property type="evidence" value="ECO:0007669"/>
    <property type="project" value="TreeGrafter"/>
</dbReference>
<evidence type="ECO:0000259" key="5">
    <source>
        <dbReference type="Pfam" id="PF13657"/>
    </source>
</evidence>
<comment type="caution">
    <text evidence="6">The sequence shown here is derived from an EMBL/GenBank/DDBJ whole genome shotgun (WGS) entry which is preliminary data.</text>
</comment>
<accession>A0A367P6R8</accession>
<gene>
    <name evidence="6" type="ORF">DDK22_37030</name>
</gene>
<keyword evidence="2" id="KW-0808">Transferase</keyword>
<keyword evidence="3" id="KW-0418">Kinase</keyword>
<name>A0A367P6R8_CUPNE</name>
<dbReference type="NCBIfam" id="TIGR03071">
    <property type="entry name" value="couple_hipA"/>
    <property type="match status" value="1"/>
</dbReference>
<dbReference type="RefSeq" id="WP_114136236.1">
    <property type="nucleotide sequence ID" value="NZ_CP068436.1"/>
</dbReference>
<feature type="domain" description="HipA N-terminal subdomain 1" evidence="5">
    <location>
        <begin position="10"/>
        <end position="111"/>
    </location>
</feature>
<evidence type="ECO:0000259" key="4">
    <source>
        <dbReference type="Pfam" id="PF07804"/>
    </source>
</evidence>
<dbReference type="Pfam" id="PF13657">
    <property type="entry name" value="Couple_hipA"/>
    <property type="match status" value="1"/>
</dbReference>
<evidence type="ECO:0000313" key="7">
    <source>
        <dbReference type="Proteomes" id="UP000253501"/>
    </source>
</evidence>
<dbReference type="Pfam" id="PF07804">
    <property type="entry name" value="HipA_C"/>
    <property type="match status" value="1"/>
</dbReference>
<sequence>MGRKSHTRALSVWANGQRVGTWRIPPHKPMELQYDKDWMASAAGRPLSLSLPFGIDTSPLKGERVRNYFDNLLPDNDNIRRRLATKYQTPSTDPFDLLEAIGRDCVGAVQLLKEDDAPQNVDSIEGTPLSDADVEKLLENTVTTTGPGTIMEDEDFRISIAGAQEKTALLRHEGKWLLPHGATPTTHILKLPLGLVGNRKADLSTSVENEWLCMQLFKEFGLPVAECEILTFGKQKVLVVTRFDRQLHPSGKWIMRLPQEDFCQVLGVPPHLKYEAEGGPGMVDIAAVLRQSQTPEEDLKTFLATQVLFWMLAATDGHAKNFSIHMLSGGRYNLTPLYDILSAWPIIGDGPNHVSYHQAKLAMAVAGKNRHYLLKDIRRRHFNAMAPKCYTGATAEPIMEELIAKVPTAVSNVANRLPQNFPTRVSDSILEGLQASAKKLGDMNAG</sequence>
<dbReference type="InterPro" id="IPR052028">
    <property type="entry name" value="HipA_Ser/Thr_kinase"/>
</dbReference>
<proteinExistence type="inferred from homology"/>
<dbReference type="InterPro" id="IPR012893">
    <property type="entry name" value="HipA-like_C"/>
</dbReference>
<dbReference type="PANTHER" id="PTHR37419:SF1">
    <property type="entry name" value="SERINE_THREONINE-PROTEIN KINASE TOXIN HIPA"/>
    <property type="match status" value="1"/>
</dbReference>
<dbReference type="Proteomes" id="UP000253501">
    <property type="component" value="Unassembled WGS sequence"/>
</dbReference>
<dbReference type="AlphaFoldDB" id="A0A367P6R8"/>
<dbReference type="GO" id="GO:0004674">
    <property type="term" value="F:protein serine/threonine kinase activity"/>
    <property type="evidence" value="ECO:0007669"/>
    <property type="project" value="TreeGrafter"/>
</dbReference>
<evidence type="ECO:0000256" key="2">
    <source>
        <dbReference type="ARBA" id="ARBA00022679"/>
    </source>
</evidence>
<evidence type="ECO:0000313" key="6">
    <source>
        <dbReference type="EMBL" id="RCJ03512.1"/>
    </source>
</evidence>
<dbReference type="PANTHER" id="PTHR37419">
    <property type="entry name" value="SERINE/THREONINE-PROTEIN KINASE TOXIN HIPA"/>
    <property type="match status" value="1"/>
</dbReference>
<reference evidence="6 7" key="1">
    <citation type="submission" date="2018-04" db="EMBL/GenBank/DDBJ databases">
        <title>Cupriavidus necator CR12 genome sequencing and assembly.</title>
        <authorList>
            <person name="Ben Fekih I."/>
            <person name="Mazhar H.S."/>
            <person name="Bello S.K."/>
            <person name="Rensing C."/>
        </authorList>
    </citation>
    <scope>NUCLEOTIDE SEQUENCE [LARGE SCALE GENOMIC DNA]</scope>
    <source>
        <strain evidence="6 7">CR12</strain>
    </source>
</reference>
<feature type="domain" description="HipA-like C-terminal" evidence="4">
    <location>
        <begin position="158"/>
        <end position="409"/>
    </location>
</feature>
<dbReference type="InterPro" id="IPR017508">
    <property type="entry name" value="HipA_N1"/>
</dbReference>
<dbReference type="EMBL" id="QDHA01000150">
    <property type="protein sequence ID" value="RCJ03512.1"/>
    <property type="molecule type" value="Genomic_DNA"/>
</dbReference>